<protein>
    <submittedName>
        <fullName evidence="12">Iron uptake transporter deferrochelatase/peroxidase subunit</fullName>
    </submittedName>
</protein>
<evidence type="ECO:0000256" key="9">
    <source>
        <dbReference type="SAM" id="MobiDB-lite"/>
    </source>
</evidence>
<evidence type="ECO:0000256" key="4">
    <source>
        <dbReference type="ARBA" id="ARBA00022723"/>
    </source>
</evidence>
<evidence type="ECO:0000256" key="8">
    <source>
        <dbReference type="ARBA" id="ARBA00025737"/>
    </source>
</evidence>
<keyword evidence="4" id="KW-0479">Metal-binding</keyword>
<dbReference type="InterPro" id="IPR048328">
    <property type="entry name" value="Dyp_perox_C"/>
</dbReference>
<keyword evidence="13" id="KW-1185">Reference proteome</keyword>
<keyword evidence="5" id="KW-0732">Signal</keyword>
<dbReference type="SUPFAM" id="SSF54909">
    <property type="entry name" value="Dimeric alpha+beta barrel"/>
    <property type="match status" value="1"/>
</dbReference>
<dbReference type="PROSITE" id="PS51404">
    <property type="entry name" value="DYP_PEROXIDASE"/>
    <property type="match status" value="1"/>
</dbReference>
<keyword evidence="2" id="KW-0575">Peroxidase</keyword>
<name>A0ABN1P3U8_9ACTN</name>
<keyword evidence="3" id="KW-0349">Heme</keyword>
<evidence type="ECO:0000256" key="2">
    <source>
        <dbReference type="ARBA" id="ARBA00022559"/>
    </source>
</evidence>
<evidence type="ECO:0000256" key="6">
    <source>
        <dbReference type="ARBA" id="ARBA00023002"/>
    </source>
</evidence>
<dbReference type="NCBIfam" id="TIGR01413">
    <property type="entry name" value="Dyp_perox_fam"/>
    <property type="match status" value="1"/>
</dbReference>
<dbReference type="InterPro" id="IPR011008">
    <property type="entry name" value="Dimeric_a/b-barrel"/>
</dbReference>
<proteinExistence type="inferred from homology"/>
<dbReference type="InterPro" id="IPR006314">
    <property type="entry name" value="Dyp_peroxidase"/>
</dbReference>
<comment type="caution">
    <text evidence="12">The sequence shown here is derived from an EMBL/GenBank/DDBJ whole genome shotgun (WGS) entry which is preliminary data.</text>
</comment>
<dbReference type="Pfam" id="PF20628">
    <property type="entry name" value="Dyp_perox_C"/>
    <property type="match status" value="1"/>
</dbReference>
<evidence type="ECO:0000313" key="12">
    <source>
        <dbReference type="EMBL" id="GAA0922278.1"/>
    </source>
</evidence>
<dbReference type="InterPro" id="IPR048327">
    <property type="entry name" value="Dyp_perox_N"/>
</dbReference>
<evidence type="ECO:0000313" key="13">
    <source>
        <dbReference type="Proteomes" id="UP001501578"/>
    </source>
</evidence>
<evidence type="ECO:0000256" key="5">
    <source>
        <dbReference type="ARBA" id="ARBA00022729"/>
    </source>
</evidence>
<keyword evidence="7" id="KW-0408">Iron</keyword>
<feature type="domain" description="Dyp-type peroxidase C-terminal" evidence="11">
    <location>
        <begin position="168"/>
        <end position="338"/>
    </location>
</feature>
<evidence type="ECO:0000259" key="11">
    <source>
        <dbReference type="Pfam" id="PF20628"/>
    </source>
</evidence>
<accession>A0ABN1P3U8</accession>
<evidence type="ECO:0000256" key="1">
    <source>
        <dbReference type="ARBA" id="ARBA00001970"/>
    </source>
</evidence>
<feature type="region of interest" description="Disordered" evidence="9">
    <location>
        <begin position="236"/>
        <end position="256"/>
    </location>
</feature>
<evidence type="ECO:0000256" key="7">
    <source>
        <dbReference type="ARBA" id="ARBA00023004"/>
    </source>
</evidence>
<feature type="domain" description="Dyp-type peroxidase N-terminal" evidence="10">
    <location>
        <begin position="69"/>
        <end position="154"/>
    </location>
</feature>
<evidence type="ECO:0000256" key="3">
    <source>
        <dbReference type="ARBA" id="ARBA00022617"/>
    </source>
</evidence>
<comment type="similarity">
    <text evidence="8">Belongs to the DyP-type peroxidase family.</text>
</comment>
<dbReference type="EMBL" id="BAAAHQ010000008">
    <property type="protein sequence ID" value="GAA0922278.1"/>
    <property type="molecule type" value="Genomic_DNA"/>
</dbReference>
<keyword evidence="6" id="KW-0560">Oxidoreductase</keyword>
<sequence length="343" mass="37757">MAKIGRRHALAAGGLAALGVLTAGDEESVRAQDTGHLRDVLLPPREHLLLTALDVSRADAYRTLAHLIATRDEPVAATLALGASWFAKTGRTDLPTALTAMPVFEGDVLDAGLSHGDLLLQLTASSADLAQRVRDRWIRQVPGSRVRWERRGFQTRAGTAPEGRPLTRNHFGFVEGHTNPPRQSLREVVEIGPGAREPAWAIGGTYQVVRIIRFATEFWNEDPVPVQERVMGRRRDGTWLDGSPATGHPRFSTDPHGLVTPLDSHARRANPREPGTEAPRMLRRGYTYRQSATDEGMLFIAFQADMERGFAGVQRRLAGQALDRYVLTVGGGYFFVPDPARLR</sequence>
<dbReference type="RefSeq" id="WP_343949602.1">
    <property type="nucleotide sequence ID" value="NZ_BAAAHQ010000008.1"/>
</dbReference>
<evidence type="ECO:0000259" key="10">
    <source>
        <dbReference type="Pfam" id="PF04261"/>
    </source>
</evidence>
<organism evidence="12 13">
    <name type="scientific">Nonomuraea longicatena</name>
    <dbReference type="NCBI Taxonomy" id="83682"/>
    <lineage>
        <taxon>Bacteria</taxon>
        <taxon>Bacillati</taxon>
        <taxon>Actinomycetota</taxon>
        <taxon>Actinomycetes</taxon>
        <taxon>Streptosporangiales</taxon>
        <taxon>Streptosporangiaceae</taxon>
        <taxon>Nonomuraea</taxon>
    </lineage>
</organism>
<comment type="cofactor">
    <cofactor evidence="1">
        <name>heme b</name>
        <dbReference type="ChEBI" id="CHEBI:60344"/>
    </cofactor>
</comment>
<dbReference type="Proteomes" id="UP001501578">
    <property type="component" value="Unassembled WGS sequence"/>
</dbReference>
<dbReference type="Pfam" id="PF04261">
    <property type="entry name" value="Dyp_perox_N"/>
    <property type="match status" value="1"/>
</dbReference>
<dbReference type="PANTHER" id="PTHR30521">
    <property type="entry name" value="DEFERROCHELATASE/PEROXIDASE"/>
    <property type="match status" value="1"/>
</dbReference>
<reference evidence="12 13" key="1">
    <citation type="journal article" date="2019" name="Int. J. Syst. Evol. Microbiol.">
        <title>The Global Catalogue of Microorganisms (GCM) 10K type strain sequencing project: providing services to taxonomists for standard genome sequencing and annotation.</title>
        <authorList>
            <consortium name="The Broad Institute Genomics Platform"/>
            <consortium name="The Broad Institute Genome Sequencing Center for Infectious Disease"/>
            <person name="Wu L."/>
            <person name="Ma J."/>
        </authorList>
    </citation>
    <scope>NUCLEOTIDE SEQUENCE [LARGE SCALE GENOMIC DNA]</scope>
    <source>
        <strain evidence="12 13">JCM 11136</strain>
    </source>
</reference>
<dbReference type="PANTHER" id="PTHR30521:SF4">
    <property type="entry name" value="DEFERROCHELATASE"/>
    <property type="match status" value="1"/>
</dbReference>
<gene>
    <name evidence="12" type="primary">efeB</name>
    <name evidence="12" type="ORF">GCM10009560_21530</name>
</gene>